<dbReference type="Pfam" id="PF01569">
    <property type="entry name" value="PAP2"/>
    <property type="match status" value="1"/>
</dbReference>
<dbReference type="InterPro" id="IPR000326">
    <property type="entry name" value="PAP2/HPO"/>
</dbReference>
<organism evidence="3 4">
    <name type="scientific">Delftia lacustris</name>
    <dbReference type="NCBI Taxonomy" id="558537"/>
    <lineage>
        <taxon>Bacteria</taxon>
        <taxon>Pseudomonadati</taxon>
        <taxon>Pseudomonadota</taxon>
        <taxon>Betaproteobacteria</taxon>
        <taxon>Burkholderiales</taxon>
        <taxon>Comamonadaceae</taxon>
        <taxon>Delftia</taxon>
    </lineage>
</organism>
<gene>
    <name evidence="3" type="ORF">SAMN05421547_13816</name>
</gene>
<dbReference type="AlphaFoldDB" id="A0A1H3U7V9"/>
<evidence type="ECO:0000313" key="3">
    <source>
        <dbReference type="EMBL" id="SDZ57885.1"/>
    </source>
</evidence>
<feature type="transmembrane region" description="Helical" evidence="1">
    <location>
        <begin position="75"/>
        <end position="93"/>
    </location>
</feature>
<keyword evidence="1" id="KW-0472">Membrane</keyword>
<feature type="transmembrane region" description="Helical" evidence="1">
    <location>
        <begin position="188"/>
        <end position="205"/>
    </location>
</feature>
<dbReference type="SUPFAM" id="SSF48317">
    <property type="entry name" value="Acid phosphatase/Vanadium-dependent haloperoxidase"/>
    <property type="match status" value="1"/>
</dbReference>
<dbReference type="EMBL" id="FNPE01000038">
    <property type="protein sequence ID" value="SDZ57885.1"/>
    <property type="molecule type" value="Genomic_DNA"/>
</dbReference>
<dbReference type="Proteomes" id="UP000183417">
    <property type="component" value="Unassembled WGS sequence"/>
</dbReference>
<feature type="domain" description="Phosphatidic acid phosphatase type 2/haloperoxidase" evidence="2">
    <location>
        <begin position="106"/>
        <end position="237"/>
    </location>
</feature>
<feature type="transmembrane region" description="Helical" evidence="1">
    <location>
        <begin position="105"/>
        <end position="126"/>
    </location>
</feature>
<sequence length="253" mass="29129">MFQEKSRNNIDFKRHQFLITHIFTPFLPIIAMSYLLMTGGGDQWLAGFIYRIQGYEWRLVDNWIASTMLHRGGKIASILGVIVVLCIYILSFLKFQPNVRLWRTPLCYLLLAILTSVVVINFLKLLTNMDCPWSLLDYGGDRPFVGLFETRPLGLGRGKCFPAGHASAGYAWISLYFFFLMVKPSYRWLGLAIGILSGLIFGLTQQFRGAHFASHDLWSLAICWYISALMYAFFSKFGYHPRSHYCEKQLHQA</sequence>
<feature type="transmembrane region" description="Helical" evidence="1">
    <location>
        <begin position="163"/>
        <end position="181"/>
    </location>
</feature>
<feature type="transmembrane region" description="Helical" evidence="1">
    <location>
        <begin position="17"/>
        <end position="37"/>
    </location>
</feature>
<reference evidence="3 4" key="1">
    <citation type="submission" date="2016-10" db="EMBL/GenBank/DDBJ databases">
        <authorList>
            <person name="de Groot N.N."/>
        </authorList>
    </citation>
    <scope>NUCLEOTIDE SEQUENCE [LARGE SCALE GENOMIC DNA]</scope>
    <source>
        <strain evidence="3 4">LMG 24775</strain>
    </source>
</reference>
<keyword evidence="1" id="KW-1133">Transmembrane helix</keyword>
<keyword evidence="1" id="KW-0812">Transmembrane</keyword>
<name>A0A1H3U7V9_9BURK</name>
<accession>A0A1H3U7V9</accession>
<proteinExistence type="predicted"/>
<evidence type="ECO:0000256" key="1">
    <source>
        <dbReference type="SAM" id="Phobius"/>
    </source>
</evidence>
<protein>
    <submittedName>
        <fullName evidence="3">Membrane-associated enzyme, PAP2 (Acid phosphatase) superfamily</fullName>
    </submittedName>
</protein>
<evidence type="ECO:0000313" key="4">
    <source>
        <dbReference type="Proteomes" id="UP000183417"/>
    </source>
</evidence>
<evidence type="ECO:0000259" key="2">
    <source>
        <dbReference type="Pfam" id="PF01569"/>
    </source>
</evidence>
<dbReference type="InterPro" id="IPR036938">
    <property type="entry name" value="PAP2/HPO_sf"/>
</dbReference>
<feature type="transmembrane region" description="Helical" evidence="1">
    <location>
        <begin position="217"/>
        <end position="234"/>
    </location>
</feature>
<dbReference type="CDD" id="cd03396">
    <property type="entry name" value="PAP2_like_6"/>
    <property type="match status" value="1"/>
</dbReference>